<proteinExistence type="predicted"/>
<dbReference type="GO" id="GO:0045165">
    <property type="term" value="P:cell fate commitment"/>
    <property type="evidence" value="ECO:0007669"/>
    <property type="project" value="TreeGrafter"/>
</dbReference>
<dbReference type="GO" id="GO:0005634">
    <property type="term" value="C:nucleus"/>
    <property type="evidence" value="ECO:0007669"/>
    <property type="project" value="UniProtKB-SubCell"/>
</dbReference>
<dbReference type="Proteomes" id="UP000887566">
    <property type="component" value="Unplaced"/>
</dbReference>
<dbReference type="InterPro" id="IPR013088">
    <property type="entry name" value="Znf_NHR/GATA"/>
</dbReference>
<feature type="compositionally biased region" description="Basic and acidic residues" evidence="10">
    <location>
        <begin position="582"/>
        <end position="593"/>
    </location>
</feature>
<dbReference type="Gene3D" id="3.30.50.10">
    <property type="entry name" value="Erythroid Transcription Factor GATA-1, subunit A"/>
    <property type="match status" value="1"/>
</dbReference>
<feature type="compositionally biased region" description="Low complexity" evidence="10">
    <location>
        <begin position="618"/>
        <end position="630"/>
    </location>
</feature>
<dbReference type="PROSITE" id="PS00344">
    <property type="entry name" value="GATA_ZN_FINGER_1"/>
    <property type="match status" value="1"/>
</dbReference>
<feature type="region of interest" description="Disordered" evidence="10">
    <location>
        <begin position="279"/>
        <end position="316"/>
    </location>
</feature>
<keyword evidence="6" id="KW-0238">DNA-binding</keyword>
<feature type="compositionally biased region" description="Basic and acidic residues" evidence="10">
    <location>
        <begin position="29"/>
        <end position="39"/>
    </location>
</feature>
<dbReference type="SMART" id="SM00401">
    <property type="entry name" value="ZnF_GATA"/>
    <property type="match status" value="1"/>
</dbReference>
<reference evidence="13" key="1">
    <citation type="submission" date="2022-11" db="UniProtKB">
        <authorList>
            <consortium name="WormBaseParasite"/>
        </authorList>
    </citation>
    <scope>IDENTIFICATION</scope>
</reference>
<keyword evidence="3 9" id="KW-0863">Zinc-finger</keyword>
<evidence type="ECO:0000256" key="6">
    <source>
        <dbReference type="ARBA" id="ARBA00023125"/>
    </source>
</evidence>
<evidence type="ECO:0000256" key="2">
    <source>
        <dbReference type="ARBA" id="ARBA00022723"/>
    </source>
</evidence>
<dbReference type="AlphaFoldDB" id="A0A914XLD8"/>
<accession>A0A914XLD8</accession>
<dbReference type="GO" id="GO:0000122">
    <property type="term" value="P:negative regulation of transcription by RNA polymerase II"/>
    <property type="evidence" value="ECO:0007669"/>
    <property type="project" value="TreeGrafter"/>
</dbReference>
<dbReference type="InterPro" id="IPR039355">
    <property type="entry name" value="Transcription_factor_GATA"/>
</dbReference>
<dbReference type="PRINTS" id="PR00619">
    <property type="entry name" value="GATAZNFINGER"/>
</dbReference>
<dbReference type="CDD" id="cd00202">
    <property type="entry name" value="ZnF_GATA"/>
    <property type="match status" value="1"/>
</dbReference>
<comment type="subcellular location">
    <subcellularLocation>
        <location evidence="1">Nucleus</location>
    </subcellularLocation>
</comment>
<evidence type="ECO:0000256" key="9">
    <source>
        <dbReference type="PROSITE-ProRule" id="PRU00094"/>
    </source>
</evidence>
<keyword evidence="8" id="KW-0539">Nucleus</keyword>
<dbReference type="GO" id="GO:0008270">
    <property type="term" value="F:zinc ion binding"/>
    <property type="evidence" value="ECO:0007669"/>
    <property type="project" value="UniProtKB-KW"/>
</dbReference>
<feature type="compositionally biased region" description="Low complexity" evidence="10">
    <location>
        <begin position="296"/>
        <end position="313"/>
    </location>
</feature>
<organism evidence="12 13">
    <name type="scientific">Plectus sambesii</name>
    <dbReference type="NCBI Taxonomy" id="2011161"/>
    <lineage>
        <taxon>Eukaryota</taxon>
        <taxon>Metazoa</taxon>
        <taxon>Ecdysozoa</taxon>
        <taxon>Nematoda</taxon>
        <taxon>Chromadorea</taxon>
        <taxon>Plectida</taxon>
        <taxon>Plectina</taxon>
        <taxon>Plectoidea</taxon>
        <taxon>Plectidae</taxon>
        <taxon>Plectus</taxon>
    </lineage>
</organism>
<dbReference type="Pfam" id="PF00320">
    <property type="entry name" value="GATA"/>
    <property type="match status" value="1"/>
</dbReference>
<keyword evidence="2" id="KW-0479">Metal-binding</keyword>
<feature type="region of interest" description="Disordered" evidence="10">
    <location>
        <begin position="582"/>
        <end position="630"/>
    </location>
</feature>
<dbReference type="GO" id="GO:0000981">
    <property type="term" value="F:DNA-binding transcription factor activity, RNA polymerase II-specific"/>
    <property type="evidence" value="ECO:0007669"/>
    <property type="project" value="TreeGrafter"/>
</dbReference>
<dbReference type="PANTHER" id="PTHR10071:SF281">
    <property type="entry name" value="BOX A-BINDING FACTOR-RELATED"/>
    <property type="match status" value="1"/>
</dbReference>
<feature type="compositionally biased region" description="Polar residues" evidence="10">
    <location>
        <begin position="394"/>
        <end position="408"/>
    </location>
</feature>
<name>A0A914XLD8_9BILA</name>
<evidence type="ECO:0000259" key="11">
    <source>
        <dbReference type="PROSITE" id="PS50114"/>
    </source>
</evidence>
<dbReference type="InterPro" id="IPR000679">
    <property type="entry name" value="Znf_GATA"/>
</dbReference>
<evidence type="ECO:0000256" key="1">
    <source>
        <dbReference type="ARBA" id="ARBA00004123"/>
    </source>
</evidence>
<dbReference type="FunFam" id="3.30.50.10:FF:000032">
    <property type="entry name" value="Transcription factor GATA-3"/>
    <property type="match status" value="1"/>
</dbReference>
<feature type="compositionally biased region" description="Basic and acidic residues" evidence="10">
    <location>
        <begin position="1"/>
        <end position="15"/>
    </location>
</feature>
<feature type="compositionally biased region" description="Polar residues" evidence="10">
    <location>
        <begin position="284"/>
        <end position="295"/>
    </location>
</feature>
<feature type="region of interest" description="Disordered" evidence="10">
    <location>
        <begin position="361"/>
        <end position="408"/>
    </location>
</feature>
<dbReference type="PROSITE" id="PS50114">
    <property type="entry name" value="GATA_ZN_FINGER_2"/>
    <property type="match status" value="1"/>
</dbReference>
<dbReference type="WBParaSite" id="PSAMB.scaffold8669size5945.g31649.t1">
    <property type="protein sequence ID" value="PSAMB.scaffold8669size5945.g31649.t1"/>
    <property type="gene ID" value="PSAMB.scaffold8669size5945.g31649"/>
</dbReference>
<evidence type="ECO:0000256" key="3">
    <source>
        <dbReference type="ARBA" id="ARBA00022771"/>
    </source>
</evidence>
<dbReference type="GO" id="GO:0000978">
    <property type="term" value="F:RNA polymerase II cis-regulatory region sequence-specific DNA binding"/>
    <property type="evidence" value="ECO:0007669"/>
    <property type="project" value="TreeGrafter"/>
</dbReference>
<dbReference type="SUPFAM" id="SSF57716">
    <property type="entry name" value="Glucocorticoid receptor-like (DNA-binding domain)"/>
    <property type="match status" value="1"/>
</dbReference>
<feature type="compositionally biased region" description="Basic residues" evidence="10">
    <location>
        <begin position="19"/>
        <end position="28"/>
    </location>
</feature>
<dbReference type="GO" id="GO:0009888">
    <property type="term" value="P:tissue development"/>
    <property type="evidence" value="ECO:0007669"/>
    <property type="project" value="UniProtKB-ARBA"/>
</dbReference>
<dbReference type="PANTHER" id="PTHR10071">
    <property type="entry name" value="TRANSCRIPTION FACTOR GATA FAMILY MEMBER"/>
    <property type="match status" value="1"/>
</dbReference>
<evidence type="ECO:0000256" key="7">
    <source>
        <dbReference type="ARBA" id="ARBA00023163"/>
    </source>
</evidence>
<keyword evidence="7" id="KW-0804">Transcription</keyword>
<dbReference type="GO" id="GO:0045944">
    <property type="term" value="P:positive regulation of transcription by RNA polymerase II"/>
    <property type="evidence" value="ECO:0007669"/>
    <property type="project" value="TreeGrafter"/>
</dbReference>
<keyword evidence="5" id="KW-0805">Transcription regulation</keyword>
<feature type="domain" description="GATA-type" evidence="11">
    <location>
        <begin position="315"/>
        <end position="368"/>
    </location>
</feature>
<evidence type="ECO:0000256" key="10">
    <source>
        <dbReference type="SAM" id="MobiDB-lite"/>
    </source>
</evidence>
<feature type="region of interest" description="Disordered" evidence="10">
    <location>
        <begin position="1"/>
        <end position="39"/>
    </location>
</feature>
<sequence length="630" mass="68695">MAVKREGSSPLEHHQQIARSHHNSRIKQSHSEGHSPEADIKDAIRSQVIRQSVIETNTHVSDHEEERKLEEHHTLLQQEHLHQLEQSHTYQLSSLAPAAIGGPAGIPMLDYPPNPLQPTPAYYYQSYPSYSAAPVQYGYLPPTPISSPLGPSFITTPSYQSTVYRGYEQSRFTGIPYESTYQTAFHAAGTPSYYQPLVTEVGLTAVDPTVSLLPTQPQQVQVAFQPQQRECMSCGCTVGDNIPYQRDENTGHVLCLSCVNQQQQNQDHQQVDQLRAAYAPQDPSPTATPTIGRGTQPQQQSKPRPPQKKNNSSQRRQGLVCANCNGTNTTLWRRNNEGEPVCNACGLYYKLHQVQRPMTMKKEGIQTRKRKPKSQGAPQSKGKHHSTHQDHQKYSQAPQTNGNGSPNAQIQLQLAGDARLPAFGQLSSLSAGLTADALSIPVHHDSINDAYTTNITTLAPLNPLGINADHWQSPYPVGSGLGQNVNPFPTPTEPSQPPGLAFYHHQHQQHQQHQQQLLQQMLPPHMSSNGHDSSPHHLIQAQVMTSSSSMATSSSSVLSNGAGVHVDENGAIIVSPSLNHDEGAESATLDKHSSANHSPTTMSDHGGDEKPSTSVILTATTPPATVTASA</sequence>
<keyword evidence="12" id="KW-1185">Reference proteome</keyword>
<evidence type="ECO:0000256" key="4">
    <source>
        <dbReference type="ARBA" id="ARBA00022833"/>
    </source>
</evidence>
<evidence type="ECO:0000256" key="8">
    <source>
        <dbReference type="ARBA" id="ARBA00023242"/>
    </source>
</evidence>
<protein>
    <submittedName>
        <fullName evidence="13">GATA-type domain-containing protein</fullName>
    </submittedName>
</protein>
<evidence type="ECO:0000313" key="13">
    <source>
        <dbReference type="WBParaSite" id="PSAMB.scaffold8669size5945.g31649.t1"/>
    </source>
</evidence>
<evidence type="ECO:0000313" key="12">
    <source>
        <dbReference type="Proteomes" id="UP000887566"/>
    </source>
</evidence>
<evidence type="ECO:0000256" key="5">
    <source>
        <dbReference type="ARBA" id="ARBA00023015"/>
    </source>
</evidence>
<keyword evidence="4" id="KW-0862">Zinc</keyword>